<dbReference type="Proteomes" id="UP000515292">
    <property type="component" value="Chromosome"/>
</dbReference>
<dbReference type="EMBL" id="CP059851">
    <property type="protein sequence ID" value="QMW23091.1"/>
    <property type="molecule type" value="Genomic_DNA"/>
</dbReference>
<dbReference type="PANTHER" id="PTHR43767">
    <property type="entry name" value="LONG-CHAIN-FATTY-ACID--COA LIGASE"/>
    <property type="match status" value="1"/>
</dbReference>
<reference evidence="3 4" key="1">
    <citation type="submission" date="2020-07" db="EMBL/GenBank/DDBJ databases">
        <title>Complete genome sequence for Sandaracinobacter sp. M6.</title>
        <authorList>
            <person name="Tang Y."/>
            <person name="Liu Q."/>
            <person name="Guo Z."/>
            <person name="Lei P."/>
            <person name="Huang B."/>
        </authorList>
    </citation>
    <scope>NUCLEOTIDE SEQUENCE [LARGE SCALE GENOMIC DNA]</scope>
    <source>
        <strain evidence="3 4">M6</strain>
    </source>
</reference>
<dbReference type="InterPro" id="IPR025110">
    <property type="entry name" value="AMP-bd_C"/>
</dbReference>
<feature type="domain" description="AMP-binding enzyme C-terminal" evidence="2">
    <location>
        <begin position="413"/>
        <end position="484"/>
    </location>
</feature>
<organism evidence="3 4">
    <name type="scientific">Sandaracinobacteroides saxicola</name>
    <dbReference type="NCBI Taxonomy" id="2759707"/>
    <lineage>
        <taxon>Bacteria</taxon>
        <taxon>Pseudomonadati</taxon>
        <taxon>Pseudomonadota</taxon>
        <taxon>Alphaproteobacteria</taxon>
        <taxon>Sphingomonadales</taxon>
        <taxon>Sphingosinicellaceae</taxon>
        <taxon>Sandaracinobacteroides</taxon>
    </lineage>
</organism>
<sequence>MSAARREMTLAGGILAAAARWPDRAAIEHASGTTSYRALADAIRRAANMARARGLEPGDRALLMAANTPAYVEIVAGLSEAGVIVVTLSHRLTVAEVAAIIDDCTPRLLLADGASEAILRAAAPGLPLVSVPGGWRALLSGASAALVAGPAETDSFAMAYTSGTTGAAKGVMLSHRSRALMFMAMAGEYGCFGPGDRFLALTPMAHGAGFAFAAAPLFYGGTCVLADSTDPAWIAERIAAPDIDGVFVVPTILSRLGGLPAGACLRGARLRTIISNAAALAQPLKEMVIERFGDGLLHETYGSTEAGIVTNIRPDELRARPGSVGTPFPLIELSLRDDAGAEVPADTPGELFVRGPYAFNGYWNRPEATAEALCDGWVTVGDVATRDAQGFVRIVDRKKDMVVSGGINVWPGEIEAVLAAVPGVREAAVVGLPDGEWGERLHAFIVGTAAPEALASAVRARLASYKVPKGFSFLDELPRNAAGKLLKRELRDHPVTTG</sequence>
<evidence type="ECO:0000259" key="2">
    <source>
        <dbReference type="Pfam" id="PF13193"/>
    </source>
</evidence>
<feature type="domain" description="AMP-dependent synthetase/ligase" evidence="1">
    <location>
        <begin position="17"/>
        <end position="363"/>
    </location>
</feature>
<gene>
    <name evidence="3" type="ORF">H3309_00805</name>
</gene>
<dbReference type="Pfam" id="PF00501">
    <property type="entry name" value="AMP-binding"/>
    <property type="match status" value="1"/>
</dbReference>
<dbReference type="PANTHER" id="PTHR43767:SF1">
    <property type="entry name" value="NONRIBOSOMAL PEPTIDE SYNTHASE PES1 (EUROFUNG)-RELATED"/>
    <property type="match status" value="1"/>
</dbReference>
<dbReference type="RefSeq" id="WP_182296601.1">
    <property type="nucleotide sequence ID" value="NZ_CP059851.1"/>
</dbReference>
<dbReference type="InterPro" id="IPR050237">
    <property type="entry name" value="ATP-dep_AMP-bd_enzyme"/>
</dbReference>
<evidence type="ECO:0000313" key="3">
    <source>
        <dbReference type="EMBL" id="QMW23091.1"/>
    </source>
</evidence>
<evidence type="ECO:0000259" key="1">
    <source>
        <dbReference type="Pfam" id="PF00501"/>
    </source>
</evidence>
<dbReference type="GO" id="GO:0016878">
    <property type="term" value="F:acid-thiol ligase activity"/>
    <property type="evidence" value="ECO:0007669"/>
    <property type="project" value="UniProtKB-ARBA"/>
</dbReference>
<dbReference type="KEGG" id="sand:H3309_00805"/>
<accession>A0A7G5II99</accession>
<dbReference type="InterPro" id="IPR000873">
    <property type="entry name" value="AMP-dep_synth/lig_dom"/>
</dbReference>
<dbReference type="PROSITE" id="PS00455">
    <property type="entry name" value="AMP_BINDING"/>
    <property type="match status" value="1"/>
</dbReference>
<name>A0A7G5II99_9SPHN</name>
<dbReference type="InterPro" id="IPR045851">
    <property type="entry name" value="AMP-bd_C_sf"/>
</dbReference>
<dbReference type="Pfam" id="PF13193">
    <property type="entry name" value="AMP-binding_C"/>
    <property type="match status" value="1"/>
</dbReference>
<evidence type="ECO:0000313" key="4">
    <source>
        <dbReference type="Proteomes" id="UP000515292"/>
    </source>
</evidence>
<dbReference type="SUPFAM" id="SSF56801">
    <property type="entry name" value="Acetyl-CoA synthetase-like"/>
    <property type="match status" value="1"/>
</dbReference>
<proteinExistence type="predicted"/>
<protein>
    <submittedName>
        <fullName evidence="3">AMP-binding protein</fullName>
    </submittedName>
</protein>
<dbReference type="Gene3D" id="3.30.300.30">
    <property type="match status" value="1"/>
</dbReference>
<dbReference type="InterPro" id="IPR020845">
    <property type="entry name" value="AMP-binding_CS"/>
</dbReference>
<dbReference type="Gene3D" id="3.40.50.12780">
    <property type="entry name" value="N-terminal domain of ligase-like"/>
    <property type="match status" value="1"/>
</dbReference>
<keyword evidence="4" id="KW-1185">Reference proteome</keyword>
<dbReference type="InterPro" id="IPR042099">
    <property type="entry name" value="ANL_N_sf"/>
</dbReference>
<dbReference type="AlphaFoldDB" id="A0A7G5II99"/>